<evidence type="ECO:0000313" key="7">
    <source>
        <dbReference type="Proteomes" id="UP000293671"/>
    </source>
</evidence>
<protein>
    <submittedName>
        <fullName evidence="6">1-acyl-sn-glycerol-3-phosphate acyltransferase</fullName>
    </submittedName>
</protein>
<evidence type="ECO:0000256" key="1">
    <source>
        <dbReference type="ARBA" id="ARBA00005189"/>
    </source>
</evidence>
<comment type="pathway">
    <text evidence="1">Lipid metabolism.</text>
</comment>
<name>A0A4Q7W1A2_9BURK</name>
<evidence type="ECO:0000256" key="2">
    <source>
        <dbReference type="ARBA" id="ARBA00022679"/>
    </source>
</evidence>
<dbReference type="AlphaFoldDB" id="A0A4Q7W1A2"/>
<dbReference type="PANTHER" id="PTHR10434">
    <property type="entry name" value="1-ACYL-SN-GLYCEROL-3-PHOSPHATE ACYLTRANSFERASE"/>
    <property type="match status" value="1"/>
</dbReference>
<keyword evidence="4" id="KW-1133">Transmembrane helix</keyword>
<organism evidence="6 7">
    <name type="scientific">Rivibacter subsaxonicus</name>
    <dbReference type="NCBI Taxonomy" id="457575"/>
    <lineage>
        <taxon>Bacteria</taxon>
        <taxon>Pseudomonadati</taxon>
        <taxon>Pseudomonadota</taxon>
        <taxon>Betaproteobacteria</taxon>
        <taxon>Burkholderiales</taxon>
        <taxon>Rivibacter</taxon>
    </lineage>
</organism>
<keyword evidence="4" id="KW-0812">Transmembrane</keyword>
<dbReference type="InterPro" id="IPR002123">
    <property type="entry name" value="Plipid/glycerol_acylTrfase"/>
</dbReference>
<accession>A0A4Q7W1A2</accession>
<keyword evidence="2 6" id="KW-0808">Transferase</keyword>
<evidence type="ECO:0000313" key="6">
    <source>
        <dbReference type="EMBL" id="RZU03001.1"/>
    </source>
</evidence>
<dbReference type="PANTHER" id="PTHR10434:SF66">
    <property type="entry name" value="PHOSPHOLIPID_GLYCEROL ACYLTRANSFERASE DOMAIN-CONTAINING PROTEIN"/>
    <property type="match status" value="1"/>
</dbReference>
<keyword evidence="7" id="KW-1185">Reference proteome</keyword>
<keyword evidence="3 6" id="KW-0012">Acyltransferase</keyword>
<sequence>MLSLLDRAWRTVATAFCFACFGLGGLLLRLAVFPLIALAVHEQRLRVALARALIRHSMRAFVWLMRTVGVISVEVHGAERLERSGLLVLANHPSLIDVVLLIALVPDHNCVVKAALRRNPFMRGPVETADFITNDGGPALVDEAIASVRGGSNLIIFPEGTRTPVQGEGPRWQRGAANIAVRGGLPVTPVLIRSEPPMLRKGERWWQVPVRRAHYRLEVQGDIDTAAVTASAPSDAQAARLFNDHLRNYFSHELNRPARA</sequence>
<keyword evidence="4" id="KW-0472">Membrane</keyword>
<evidence type="ECO:0000259" key="5">
    <source>
        <dbReference type="SMART" id="SM00563"/>
    </source>
</evidence>
<feature type="domain" description="Phospholipid/glycerol acyltransferase" evidence="5">
    <location>
        <begin position="86"/>
        <end position="195"/>
    </location>
</feature>
<dbReference type="Pfam" id="PF01553">
    <property type="entry name" value="Acyltransferase"/>
    <property type="match status" value="1"/>
</dbReference>
<dbReference type="OrthoDB" id="9812274at2"/>
<dbReference type="RefSeq" id="WP_130430712.1">
    <property type="nucleotide sequence ID" value="NZ_SHKP01000004.1"/>
</dbReference>
<dbReference type="SMART" id="SM00563">
    <property type="entry name" value="PlsC"/>
    <property type="match status" value="1"/>
</dbReference>
<reference evidence="6 7" key="1">
    <citation type="submission" date="2019-02" db="EMBL/GenBank/DDBJ databases">
        <title>Genomic Encyclopedia of Type Strains, Phase IV (KMG-IV): sequencing the most valuable type-strain genomes for metagenomic binning, comparative biology and taxonomic classification.</title>
        <authorList>
            <person name="Goeker M."/>
        </authorList>
    </citation>
    <scope>NUCLEOTIDE SEQUENCE [LARGE SCALE GENOMIC DNA]</scope>
    <source>
        <strain evidence="6 7">DSM 19570</strain>
    </source>
</reference>
<dbReference type="SUPFAM" id="SSF69593">
    <property type="entry name" value="Glycerol-3-phosphate (1)-acyltransferase"/>
    <property type="match status" value="1"/>
</dbReference>
<dbReference type="EMBL" id="SHKP01000004">
    <property type="protein sequence ID" value="RZU03001.1"/>
    <property type="molecule type" value="Genomic_DNA"/>
</dbReference>
<dbReference type="Proteomes" id="UP000293671">
    <property type="component" value="Unassembled WGS sequence"/>
</dbReference>
<dbReference type="CDD" id="cd07989">
    <property type="entry name" value="LPLAT_AGPAT-like"/>
    <property type="match status" value="1"/>
</dbReference>
<evidence type="ECO:0000256" key="4">
    <source>
        <dbReference type="SAM" id="Phobius"/>
    </source>
</evidence>
<dbReference type="GO" id="GO:0003841">
    <property type="term" value="F:1-acylglycerol-3-phosphate O-acyltransferase activity"/>
    <property type="evidence" value="ECO:0007669"/>
    <property type="project" value="TreeGrafter"/>
</dbReference>
<dbReference type="GO" id="GO:0006654">
    <property type="term" value="P:phosphatidic acid biosynthetic process"/>
    <property type="evidence" value="ECO:0007669"/>
    <property type="project" value="TreeGrafter"/>
</dbReference>
<evidence type="ECO:0000256" key="3">
    <source>
        <dbReference type="ARBA" id="ARBA00023315"/>
    </source>
</evidence>
<gene>
    <name evidence="6" type="ORF">EV670_1032</name>
</gene>
<proteinExistence type="predicted"/>
<feature type="transmembrane region" description="Helical" evidence="4">
    <location>
        <begin position="12"/>
        <end position="40"/>
    </location>
</feature>
<comment type="caution">
    <text evidence="6">The sequence shown here is derived from an EMBL/GenBank/DDBJ whole genome shotgun (WGS) entry which is preliminary data.</text>
</comment>